<evidence type="ECO:0000313" key="11">
    <source>
        <dbReference type="Proteomes" id="UP000075663"/>
    </source>
</evidence>
<keyword evidence="6" id="KW-0680">Restriction system</keyword>
<dbReference type="STRING" id="1914963.AWW67_13465"/>
<dbReference type="InterPro" id="IPR004546">
    <property type="entry name" value="Restrct_endonuc_T1M"/>
</dbReference>
<proteinExistence type="inferred from homology"/>
<keyword evidence="3" id="KW-0489">Methyltransferase</keyword>
<feature type="domain" description="DNA methylase adenine-specific" evidence="8">
    <location>
        <begin position="138"/>
        <end position="449"/>
    </location>
</feature>
<accession>A0A150XKX8</accession>
<dbReference type="GO" id="GO:0032259">
    <property type="term" value="P:methylation"/>
    <property type="evidence" value="ECO:0007669"/>
    <property type="project" value="UniProtKB-KW"/>
</dbReference>
<name>A0A150XKX8_9BACT</name>
<dbReference type="PANTHER" id="PTHR42933:SF3">
    <property type="entry name" value="TYPE I RESTRICTION ENZYME MJAVIII METHYLASE SUBUNIT"/>
    <property type="match status" value="1"/>
</dbReference>
<evidence type="ECO:0000256" key="3">
    <source>
        <dbReference type="ARBA" id="ARBA00022603"/>
    </source>
</evidence>
<evidence type="ECO:0000256" key="2">
    <source>
        <dbReference type="ARBA" id="ARBA00011900"/>
    </source>
</evidence>
<dbReference type="PANTHER" id="PTHR42933">
    <property type="entry name" value="SLR6095 PROTEIN"/>
    <property type="match status" value="1"/>
</dbReference>
<dbReference type="Gene3D" id="3.40.50.150">
    <property type="entry name" value="Vaccinia Virus protein VP39"/>
    <property type="match status" value="1"/>
</dbReference>
<evidence type="ECO:0000256" key="1">
    <source>
        <dbReference type="ARBA" id="ARBA00006594"/>
    </source>
</evidence>
<dbReference type="PRINTS" id="PR00507">
    <property type="entry name" value="N12N6MTFRASE"/>
</dbReference>
<dbReference type="Pfam" id="PF02384">
    <property type="entry name" value="N6_Mtase"/>
    <property type="match status" value="1"/>
</dbReference>
<dbReference type="GO" id="GO:0009307">
    <property type="term" value="P:DNA restriction-modification system"/>
    <property type="evidence" value="ECO:0007669"/>
    <property type="project" value="UniProtKB-KW"/>
</dbReference>
<keyword evidence="5" id="KW-0949">S-adenosyl-L-methionine</keyword>
<evidence type="ECO:0000256" key="5">
    <source>
        <dbReference type="ARBA" id="ARBA00022691"/>
    </source>
</evidence>
<gene>
    <name evidence="10" type="ORF">AWW67_13465</name>
</gene>
<comment type="similarity">
    <text evidence="1">Belongs to the N(4)/N(6)-methyltransferase family.</text>
</comment>
<reference evidence="10 11" key="1">
    <citation type="submission" date="2016-01" db="EMBL/GenBank/DDBJ databases">
        <title>Genome sequencing of Roseivirga seohaensis SW-152.</title>
        <authorList>
            <person name="Selvaratnam C."/>
            <person name="Thevarajoo S."/>
            <person name="Goh K.M."/>
            <person name="Ee R."/>
            <person name="Chan K.-G."/>
            <person name="Chong C.S."/>
        </authorList>
    </citation>
    <scope>NUCLEOTIDE SEQUENCE [LARGE SCALE GENOMIC DNA]</scope>
    <source>
        <strain evidence="10 11">SW-152</strain>
    </source>
</reference>
<dbReference type="EMBL" id="LRPB01000049">
    <property type="protein sequence ID" value="KYG79376.1"/>
    <property type="molecule type" value="Genomic_DNA"/>
</dbReference>
<dbReference type="GO" id="GO:0008170">
    <property type="term" value="F:N-methyltransferase activity"/>
    <property type="evidence" value="ECO:0007669"/>
    <property type="project" value="InterPro"/>
</dbReference>
<dbReference type="InterPro" id="IPR002052">
    <property type="entry name" value="DNA_methylase_N6_adenine_CS"/>
</dbReference>
<evidence type="ECO:0000256" key="6">
    <source>
        <dbReference type="ARBA" id="ARBA00022747"/>
    </source>
</evidence>
<feature type="domain" description="N6 adenine-specific DNA methyltransferase N-terminal" evidence="9">
    <location>
        <begin position="10"/>
        <end position="124"/>
    </location>
</feature>
<dbReference type="NCBIfam" id="TIGR00497">
    <property type="entry name" value="hsdM"/>
    <property type="match status" value="1"/>
</dbReference>
<evidence type="ECO:0000256" key="7">
    <source>
        <dbReference type="ARBA" id="ARBA00047942"/>
    </source>
</evidence>
<comment type="catalytic activity">
    <reaction evidence="7">
        <text>a 2'-deoxyadenosine in DNA + S-adenosyl-L-methionine = an N(6)-methyl-2'-deoxyadenosine in DNA + S-adenosyl-L-homocysteine + H(+)</text>
        <dbReference type="Rhea" id="RHEA:15197"/>
        <dbReference type="Rhea" id="RHEA-COMP:12418"/>
        <dbReference type="Rhea" id="RHEA-COMP:12419"/>
        <dbReference type="ChEBI" id="CHEBI:15378"/>
        <dbReference type="ChEBI" id="CHEBI:57856"/>
        <dbReference type="ChEBI" id="CHEBI:59789"/>
        <dbReference type="ChEBI" id="CHEBI:90615"/>
        <dbReference type="ChEBI" id="CHEBI:90616"/>
        <dbReference type="EC" id="2.1.1.72"/>
    </reaction>
</comment>
<sequence length="942" mass="107968">MAIKKSQLYSTLWEGCNALRASGGMDYAQFKDYVLTMLFIKYVSDKYAGKDGLITIPEGATFEDMVALKGQKDIGDKINKQIIRPIFRENGLEGSVELVDFNDDDKLGSDKEKVDLLDDLIRIFENPALNFKNNRAEDDDILGDAYEFLMRHFASESGKSKGNFYTPAEVSRVLAKIIDIEKAESSDFSVYDPTCGSGSLLLKVAMESDRHLSLYGQEKESSVKSLAIMNMWMHGYEDAIIKKGNTIARPDHKEKDGSLKRFDRVVANPPFSVKNWSQGITPLDDEFKRFIHYGVPPDKNGDYAFLLHIIASLKGTGKAAVILPHGVLFRGNAEADIRQNLIERKYIKGIIGLPPNMFYGTGIPACIIVIDKENTDTRTGIFMIDASKGYLKDGNKNRLREQDIHKIVDVFNSQKPLVKYSRFVPFDEIKTNEYNLNIPRYIDTQEDEDIQDLDAHINGGIPQRDVDGMNPYWQVYPSLKTELFEEVRPGYNALKAEATAIKEAIFSHQEFKAYRKEMDKLFESWKTKNTPTLKGINEETSPKQLIHAIAEDLLTEYSDKALVDRYDMYQHLMDFWLDIMKDDTYMIIEDGWIAKLHIVKQTKKETVYDCDLVPKHLVVNRYFPVDLKAIQAKESEKEAKENDFTTLLADNTGEEAIFEDVENGKVSKAELNEKLDEYQDLAFATHFPEHFKEYQATQEDLEKCTTSIREMLEGELWGTFFEKLTNAKGKLVKGSIQERILELQRQITISDLPEQYKEKVAPIKKNKFESLAWEKGIQHPWFEELDVHYHYLSLLSEQASLRKEAKKQRDVLLTKLKGIMPTDGEYIPEIKTIEKLMALQEEINQLSSKIKEAYAALEDKTIRKYGELTEVEVQTLVVDDKWMTTLSTNIQAEIDEISQRLTGRIRELAERYDSTLGDLGKSVTDYESKVNQHLLKMGIAWN</sequence>
<dbReference type="PROSITE" id="PS00092">
    <property type="entry name" value="N6_MTASE"/>
    <property type="match status" value="1"/>
</dbReference>
<comment type="caution">
    <text evidence="10">The sequence shown here is derived from an EMBL/GenBank/DDBJ whole genome shotgun (WGS) entry which is preliminary data.</text>
</comment>
<dbReference type="InterPro" id="IPR051537">
    <property type="entry name" value="DNA_Adenine_Mtase"/>
</dbReference>
<evidence type="ECO:0000313" key="10">
    <source>
        <dbReference type="EMBL" id="KYG79376.1"/>
    </source>
</evidence>
<dbReference type="InterPro" id="IPR003356">
    <property type="entry name" value="DNA_methylase_A-5"/>
</dbReference>
<evidence type="ECO:0000256" key="4">
    <source>
        <dbReference type="ARBA" id="ARBA00022679"/>
    </source>
</evidence>
<dbReference type="AlphaFoldDB" id="A0A150XKX8"/>
<dbReference type="InterPro" id="IPR029063">
    <property type="entry name" value="SAM-dependent_MTases_sf"/>
</dbReference>
<dbReference type="EC" id="2.1.1.72" evidence="2"/>
<dbReference type="GO" id="GO:0003677">
    <property type="term" value="F:DNA binding"/>
    <property type="evidence" value="ECO:0007669"/>
    <property type="project" value="InterPro"/>
</dbReference>
<evidence type="ECO:0000259" key="9">
    <source>
        <dbReference type="Pfam" id="PF12161"/>
    </source>
</evidence>
<dbReference type="Pfam" id="PF12161">
    <property type="entry name" value="HsdM_N"/>
    <property type="match status" value="1"/>
</dbReference>
<dbReference type="Gene3D" id="1.20.1260.30">
    <property type="match status" value="2"/>
</dbReference>
<evidence type="ECO:0000259" key="8">
    <source>
        <dbReference type="Pfam" id="PF02384"/>
    </source>
</evidence>
<dbReference type="RefSeq" id="WP_062303523.1">
    <property type="nucleotide sequence ID" value="NZ_LRPB01000049.1"/>
</dbReference>
<dbReference type="SUPFAM" id="SSF53335">
    <property type="entry name" value="S-adenosyl-L-methionine-dependent methyltransferases"/>
    <property type="match status" value="1"/>
</dbReference>
<dbReference type="GO" id="GO:0009007">
    <property type="term" value="F:site-specific DNA-methyltransferase (adenine-specific) activity"/>
    <property type="evidence" value="ECO:0007669"/>
    <property type="project" value="UniProtKB-EC"/>
</dbReference>
<dbReference type="Proteomes" id="UP000075663">
    <property type="component" value="Unassembled WGS sequence"/>
</dbReference>
<dbReference type="InterPro" id="IPR022749">
    <property type="entry name" value="D12N6_MeTrfase_N"/>
</dbReference>
<protein>
    <recommendedName>
        <fullName evidence="2">site-specific DNA-methyltransferase (adenine-specific)</fullName>
        <ecNumber evidence="2">2.1.1.72</ecNumber>
    </recommendedName>
</protein>
<dbReference type="InterPro" id="IPR038333">
    <property type="entry name" value="T1MK-like_N_sf"/>
</dbReference>
<keyword evidence="4" id="KW-0808">Transferase</keyword>
<organism evidence="10 11">
    <name type="scientific">Roseivirga seohaensis</name>
    <dbReference type="NCBI Taxonomy" id="1914963"/>
    <lineage>
        <taxon>Bacteria</taxon>
        <taxon>Pseudomonadati</taxon>
        <taxon>Bacteroidota</taxon>
        <taxon>Cytophagia</taxon>
        <taxon>Cytophagales</taxon>
        <taxon>Roseivirgaceae</taxon>
        <taxon>Roseivirga</taxon>
    </lineage>
</organism>